<dbReference type="PANTHER" id="PTHR36508:SF1">
    <property type="entry name" value="PROTEIN SLYX"/>
    <property type="match status" value="1"/>
</dbReference>
<evidence type="ECO:0000313" key="6">
    <source>
        <dbReference type="Proteomes" id="UP000245887"/>
    </source>
</evidence>
<name>A0A2A2I1I6_9GAMM</name>
<evidence type="ECO:0000313" key="3">
    <source>
        <dbReference type="EMBL" id="PAV24985.1"/>
    </source>
</evidence>
<dbReference type="InterPro" id="IPR007236">
    <property type="entry name" value="SlyX"/>
</dbReference>
<dbReference type="Pfam" id="PF04102">
    <property type="entry name" value="SlyX"/>
    <property type="match status" value="1"/>
</dbReference>
<comment type="similarity">
    <text evidence="1">Belongs to the SlyX family.</text>
</comment>
<comment type="caution">
    <text evidence="3">The sequence shown here is derived from an EMBL/GenBank/DDBJ whole genome shotgun (WGS) entry which is preliminary data.</text>
</comment>
<feature type="coiled-coil region" evidence="2">
    <location>
        <begin position="3"/>
        <end position="30"/>
    </location>
</feature>
<dbReference type="OrthoDB" id="5771733at2"/>
<organism evidence="3 5">
    <name type="scientific">Tamilnaduibacter salinus</name>
    <dbReference type="NCBI Taxonomy" id="1484056"/>
    <lineage>
        <taxon>Bacteria</taxon>
        <taxon>Pseudomonadati</taxon>
        <taxon>Pseudomonadota</taxon>
        <taxon>Gammaproteobacteria</taxon>
        <taxon>Pseudomonadales</taxon>
        <taxon>Marinobacteraceae</taxon>
        <taxon>Tamilnaduibacter</taxon>
    </lineage>
</organism>
<evidence type="ECO:0000256" key="2">
    <source>
        <dbReference type="SAM" id="Coils"/>
    </source>
</evidence>
<dbReference type="AlphaFoldDB" id="A0A2A2I1I6"/>
<dbReference type="EMBL" id="NMPM01000085">
    <property type="protein sequence ID" value="PAV24985.1"/>
    <property type="molecule type" value="Genomic_DNA"/>
</dbReference>
<keyword evidence="2" id="KW-0175">Coiled coil</keyword>
<dbReference type="EMBL" id="QEKQ01000011">
    <property type="protein sequence ID" value="PVY69775.1"/>
    <property type="molecule type" value="Genomic_DNA"/>
</dbReference>
<dbReference type="PANTHER" id="PTHR36508">
    <property type="entry name" value="PROTEIN SLYX"/>
    <property type="match status" value="1"/>
</dbReference>
<evidence type="ECO:0000256" key="1">
    <source>
        <dbReference type="HAMAP-Rule" id="MF_00715"/>
    </source>
</evidence>
<gene>
    <name evidence="1" type="primary">slyX</name>
    <name evidence="4" type="ORF">C8D92_1111</name>
    <name evidence="3" type="ORF">CF392_13260</name>
</gene>
<evidence type="ECO:0000313" key="5">
    <source>
        <dbReference type="Proteomes" id="UP000218332"/>
    </source>
</evidence>
<dbReference type="Proteomes" id="UP000218332">
    <property type="component" value="Unassembled WGS sequence"/>
</dbReference>
<proteinExistence type="inferred from homology"/>
<protein>
    <recommendedName>
        <fullName evidence="1">Protein SlyX homolog</fullName>
    </recommendedName>
</protein>
<evidence type="ECO:0000313" key="4">
    <source>
        <dbReference type="EMBL" id="PVY69775.1"/>
    </source>
</evidence>
<dbReference type="Proteomes" id="UP000245887">
    <property type="component" value="Unassembled WGS sequence"/>
</dbReference>
<dbReference type="HAMAP" id="MF_00715">
    <property type="entry name" value="SlyX"/>
    <property type="match status" value="1"/>
</dbReference>
<accession>A0A2A2I1I6</accession>
<dbReference type="RefSeq" id="WP_095611935.1">
    <property type="nucleotide sequence ID" value="NZ_NMPM01000085.1"/>
</dbReference>
<dbReference type="Gene3D" id="1.20.5.300">
    <property type="match status" value="1"/>
</dbReference>
<reference evidence="3 5" key="1">
    <citation type="submission" date="2017-07" db="EMBL/GenBank/DDBJ databases">
        <title>Tamlnaduibacter salinus (Mi-7) genome sequencing.</title>
        <authorList>
            <person name="Verma A."/>
            <person name="Krishnamurthi S."/>
        </authorList>
    </citation>
    <scope>NUCLEOTIDE SEQUENCE [LARGE SCALE GENOMIC DNA]</scope>
    <source>
        <strain evidence="3 5">Mi-7</strain>
    </source>
</reference>
<sequence>MSEKNLEARLDELETRIAFQDDLINTLSDQIAAQEQDIRELWEAKRQLKKDLNDVAPSWIRKESEEEPPPHY</sequence>
<keyword evidence="5" id="KW-1185">Reference proteome</keyword>
<reference evidence="4 6" key="2">
    <citation type="submission" date="2018-04" db="EMBL/GenBank/DDBJ databases">
        <title>Genomic Encyclopedia of Type Strains, Phase IV (KMG-IV): sequencing the most valuable type-strain genomes for metagenomic binning, comparative biology and taxonomic classification.</title>
        <authorList>
            <person name="Goeker M."/>
        </authorList>
    </citation>
    <scope>NUCLEOTIDE SEQUENCE [LARGE SCALE GENOMIC DNA]</scope>
    <source>
        <strain evidence="4 6">DSM 28688</strain>
    </source>
</reference>